<evidence type="ECO:0000313" key="2">
    <source>
        <dbReference type="EMBL" id="PSB24989.1"/>
    </source>
</evidence>
<comment type="caution">
    <text evidence="2">The sequence shown here is derived from an EMBL/GenBank/DDBJ whole genome shotgun (WGS) entry which is preliminary data.</text>
</comment>
<evidence type="ECO:0000313" key="3">
    <source>
        <dbReference type="Proteomes" id="UP000239576"/>
    </source>
</evidence>
<accession>A0A2T1DWZ8</accession>
<dbReference type="AlphaFoldDB" id="A0A2T1DWZ8"/>
<reference evidence="2 3" key="2">
    <citation type="submission" date="2018-03" db="EMBL/GenBank/DDBJ databases">
        <title>The ancient ancestry and fast evolution of plastids.</title>
        <authorList>
            <person name="Moore K.R."/>
            <person name="Magnabosco C."/>
            <person name="Momper L."/>
            <person name="Gold D.A."/>
            <person name="Bosak T."/>
            <person name="Fournier G.P."/>
        </authorList>
    </citation>
    <scope>NUCLEOTIDE SEQUENCE [LARGE SCALE GENOMIC DNA]</scope>
    <source>
        <strain evidence="2 3">ULC18</strain>
    </source>
</reference>
<dbReference type="EMBL" id="PVWK01000135">
    <property type="protein sequence ID" value="PSB24989.1"/>
    <property type="molecule type" value="Genomic_DNA"/>
</dbReference>
<organism evidence="2 3">
    <name type="scientific">Stenomitos frigidus ULC18</name>
    <dbReference type="NCBI Taxonomy" id="2107698"/>
    <lineage>
        <taxon>Bacteria</taxon>
        <taxon>Bacillati</taxon>
        <taxon>Cyanobacteriota</taxon>
        <taxon>Cyanophyceae</taxon>
        <taxon>Leptolyngbyales</taxon>
        <taxon>Leptolyngbyaceae</taxon>
        <taxon>Stenomitos</taxon>
    </lineage>
</organism>
<sequence>MQVRWNYKLQPNRTQQTLMSEWLVTLRKHRNYCLAERQRGFESNHQDSDEPVIYAYGAFCDLTTRVAYGAYTKSRNKHYRYALTLNPSPTGEGL</sequence>
<protein>
    <recommendedName>
        <fullName evidence="1">Transposase putative helix-turn-helix domain-containing protein</fullName>
    </recommendedName>
</protein>
<dbReference type="InterPro" id="IPR021027">
    <property type="entry name" value="Transposase_put_HTH"/>
</dbReference>
<feature type="domain" description="Transposase putative helix-turn-helix" evidence="1">
    <location>
        <begin position="1"/>
        <end position="44"/>
    </location>
</feature>
<dbReference type="Proteomes" id="UP000239576">
    <property type="component" value="Unassembled WGS sequence"/>
</dbReference>
<proteinExistence type="predicted"/>
<gene>
    <name evidence="2" type="ORF">C7B82_24835</name>
</gene>
<reference evidence="3" key="1">
    <citation type="submission" date="2018-02" db="EMBL/GenBank/DDBJ databases">
        <authorList>
            <person name="Moore K."/>
            <person name="Momper L."/>
        </authorList>
    </citation>
    <scope>NUCLEOTIDE SEQUENCE [LARGE SCALE GENOMIC DNA]</scope>
    <source>
        <strain evidence="3">ULC18</strain>
    </source>
</reference>
<dbReference type="RefSeq" id="WP_106259456.1">
    <property type="nucleotide sequence ID" value="NZ_CAWNSW010000033.1"/>
</dbReference>
<keyword evidence="3" id="KW-1185">Reference proteome</keyword>
<name>A0A2T1DWZ8_9CYAN</name>
<dbReference type="Pfam" id="PF12323">
    <property type="entry name" value="HTH_OrfB_IS605"/>
    <property type="match status" value="1"/>
</dbReference>
<evidence type="ECO:0000259" key="1">
    <source>
        <dbReference type="Pfam" id="PF12323"/>
    </source>
</evidence>